<keyword evidence="1" id="KW-0732">Signal</keyword>
<dbReference type="InterPro" id="IPR036880">
    <property type="entry name" value="Kunitz_BPTI_sf"/>
</dbReference>
<dbReference type="CDD" id="cd21630">
    <property type="entry name" value="Kunitz_TAP-like"/>
    <property type="match status" value="1"/>
</dbReference>
<reference evidence="2" key="2">
    <citation type="journal article" date="2004" name="S. Afr. J. Sci.">
        <title>The sand tampan, Ornithodoros savignyi, as a model for tick host interactions.</title>
        <authorList>
            <person name="Mans B.J."/>
            <person name="Neitz A.W.H."/>
        </authorList>
    </citation>
    <scope>NUCLEOTIDE SEQUENCE</scope>
    <source>
        <tissue evidence="2">Salivary gland</tissue>
    </source>
</reference>
<feature type="signal peptide" evidence="1">
    <location>
        <begin position="1"/>
        <end position="16"/>
    </location>
</feature>
<dbReference type="MEROPS" id="I52.001"/>
<name>Q8I9U3_ORNKA</name>
<reference evidence="2" key="1">
    <citation type="journal article" date="1998" name="Exp. Appl. Acarol.">
        <title>Cloning, nucleotide sequence and expression of the gene encoding factor Xa inhibitor from the salivary glands of the tick, Ornithodoros savignyi.</title>
        <authorList>
            <person name="Joubert A.M."/>
            <person name="Louw A.I."/>
            <person name="Joubert F."/>
            <person name="Neitz A.W."/>
        </authorList>
    </citation>
    <scope>NUCLEOTIDE SEQUENCE</scope>
    <source>
        <tissue evidence="2">Salivary gland</tissue>
    </source>
</reference>
<dbReference type="EMBL" id="AF452887">
    <property type="protein sequence ID" value="AAN76827.1"/>
    <property type="molecule type" value="mRNA"/>
</dbReference>
<proteinExistence type="evidence at transcript level"/>
<dbReference type="SUPFAM" id="SSF57362">
    <property type="entry name" value="BPTI-like"/>
    <property type="match status" value="1"/>
</dbReference>
<evidence type="ECO:0000256" key="1">
    <source>
        <dbReference type="SAM" id="SignalP"/>
    </source>
</evidence>
<evidence type="ECO:0000313" key="2">
    <source>
        <dbReference type="EMBL" id="AAN76827.1"/>
    </source>
</evidence>
<dbReference type="SMR" id="Q8I9U3"/>
<sequence>MKYLLLLIISVASAAAYYNRLCVKPQDFTKQCSDDEDAVKVFFPHDKKSCEPFWICPEEDNGVDYYSTKEDCLSACF</sequence>
<organism evidence="2">
    <name type="scientific">Ornithodoros kalahariensis</name>
    <name type="common">Tick</name>
    <dbReference type="NCBI Taxonomy" id="1580572"/>
    <lineage>
        <taxon>Eukaryota</taxon>
        <taxon>Metazoa</taxon>
        <taxon>Ecdysozoa</taxon>
        <taxon>Arthropoda</taxon>
        <taxon>Chelicerata</taxon>
        <taxon>Arachnida</taxon>
        <taxon>Acari</taxon>
        <taxon>Parasitiformes</taxon>
        <taxon>Ixodida</taxon>
        <taxon>Ixodoidea</taxon>
        <taxon>Argasidae</taxon>
        <taxon>Ornithodorinae</taxon>
        <taxon>Ornithodoros</taxon>
    </lineage>
</organism>
<accession>Q8I9U3</accession>
<dbReference type="GO" id="GO:0004867">
    <property type="term" value="F:serine-type endopeptidase inhibitor activity"/>
    <property type="evidence" value="ECO:0007669"/>
    <property type="project" value="InterPro"/>
</dbReference>
<dbReference type="AlphaFoldDB" id="Q8I9U3"/>
<protein>
    <submittedName>
        <fullName evidence="2">FXa inhibitor fXaI</fullName>
    </submittedName>
</protein>
<feature type="chain" id="PRO_5004308255" evidence="1">
    <location>
        <begin position="17"/>
        <end position="77"/>
    </location>
</feature>
<dbReference type="Gene3D" id="4.10.410.10">
    <property type="entry name" value="Pancreatic trypsin inhibitor Kunitz domain"/>
    <property type="match status" value="1"/>
</dbReference>